<protein>
    <submittedName>
        <fullName evidence="3">Long-chain acyl-CoA synthetase (AMP-forming)</fullName>
    </submittedName>
</protein>
<proteinExistence type="predicted"/>
<dbReference type="RefSeq" id="WP_175528324.1">
    <property type="nucleotide sequence ID" value="NZ_FNNE01000005.1"/>
</dbReference>
<keyword evidence="4" id="KW-1185">Reference proteome</keyword>
<dbReference type="InterPro" id="IPR042099">
    <property type="entry name" value="ANL_N_sf"/>
</dbReference>
<dbReference type="SUPFAM" id="SSF56801">
    <property type="entry name" value="Acetyl-CoA synthetase-like"/>
    <property type="match status" value="1"/>
</dbReference>
<dbReference type="PANTHER" id="PTHR43767">
    <property type="entry name" value="LONG-CHAIN-FATTY-ACID--COA LIGASE"/>
    <property type="match status" value="1"/>
</dbReference>
<dbReference type="InterPro" id="IPR045851">
    <property type="entry name" value="AMP-bd_C_sf"/>
</dbReference>
<accession>A0A1H2Y4U7</accession>
<dbReference type="PROSITE" id="PS00455">
    <property type="entry name" value="AMP_BINDING"/>
    <property type="match status" value="1"/>
</dbReference>
<dbReference type="Gene3D" id="3.40.50.12780">
    <property type="entry name" value="N-terminal domain of ligase-like"/>
    <property type="match status" value="1"/>
</dbReference>
<reference evidence="3 4" key="1">
    <citation type="submission" date="2016-10" db="EMBL/GenBank/DDBJ databases">
        <authorList>
            <person name="de Groot N.N."/>
        </authorList>
    </citation>
    <scope>NUCLEOTIDE SEQUENCE [LARGE SCALE GENOMIC DNA]</scope>
    <source>
        <strain evidence="3 4">CGMCC 1.7059</strain>
    </source>
</reference>
<keyword evidence="1" id="KW-0436">Ligase</keyword>
<dbReference type="EMBL" id="FNNE01000005">
    <property type="protein sequence ID" value="SDX00147.1"/>
    <property type="molecule type" value="Genomic_DNA"/>
</dbReference>
<dbReference type="Gene3D" id="3.30.300.30">
    <property type="match status" value="1"/>
</dbReference>
<dbReference type="InterPro" id="IPR050237">
    <property type="entry name" value="ATP-dep_AMP-bd_enzyme"/>
</dbReference>
<evidence type="ECO:0000313" key="4">
    <source>
        <dbReference type="Proteomes" id="UP000199675"/>
    </source>
</evidence>
<dbReference type="PANTHER" id="PTHR43767:SF8">
    <property type="entry name" value="LONG-CHAIN-FATTY-ACID--COA LIGASE"/>
    <property type="match status" value="1"/>
</dbReference>
<gene>
    <name evidence="3" type="ORF">SAMN04487960_105263</name>
</gene>
<dbReference type="InterPro" id="IPR020845">
    <property type="entry name" value="AMP-binding_CS"/>
</dbReference>
<dbReference type="Pfam" id="PF23562">
    <property type="entry name" value="AMP-binding_C_3"/>
    <property type="match status" value="1"/>
</dbReference>
<evidence type="ECO:0000313" key="3">
    <source>
        <dbReference type="EMBL" id="SDX00147.1"/>
    </source>
</evidence>
<dbReference type="GO" id="GO:0016874">
    <property type="term" value="F:ligase activity"/>
    <property type="evidence" value="ECO:0007669"/>
    <property type="project" value="UniProtKB-KW"/>
</dbReference>
<organism evidence="3 4">
    <name type="scientific">Marinobacter mobilis</name>
    <dbReference type="NCBI Taxonomy" id="488533"/>
    <lineage>
        <taxon>Bacteria</taxon>
        <taxon>Pseudomonadati</taxon>
        <taxon>Pseudomonadota</taxon>
        <taxon>Gammaproteobacteria</taxon>
        <taxon>Pseudomonadales</taxon>
        <taxon>Marinobacteraceae</taxon>
        <taxon>Marinobacter</taxon>
    </lineage>
</organism>
<name>A0A1H2Y4U7_9GAMM</name>
<dbReference type="AlphaFoldDB" id="A0A1H2Y4U7"/>
<evidence type="ECO:0000259" key="2">
    <source>
        <dbReference type="Pfam" id="PF00501"/>
    </source>
</evidence>
<evidence type="ECO:0000256" key="1">
    <source>
        <dbReference type="ARBA" id="ARBA00022598"/>
    </source>
</evidence>
<dbReference type="Proteomes" id="UP000199675">
    <property type="component" value="Unassembled WGS sequence"/>
</dbReference>
<dbReference type="InterPro" id="IPR000873">
    <property type="entry name" value="AMP-dep_synth/lig_dom"/>
</dbReference>
<sequence length="502" mass="53165">MATLPDILARHATTQPDAVALQTPDRSMSYSELWDAANGLAQALRDSGFTRFGLVGDNTLAWVLADLACRLAGVVCVPVPGFFSRAQVDHLVARAGLEALLLPQACAEARYRLDEQVALQPLPATPGALAMPAGTGKITFTSGSTGTPKGVCLSHQQLDATVAALAERLQGVNLRRHLCVLPLATLLENIAGVYLPLTLGATVMVWPLAELGFSGSSGLELARLVEALNTTRPDSLILVPELATALVSAVELGLLDAGSFRFLAVGGARVSPTLLQRARALGLPLYEGYGLSECGSVVALNVPGCERAGTVGKPLGHVGITVSEDGEILVSGNTFLGYLGDRAATSPQLATGDLGNFDADGFLQVSGRRKNLLITSYGRNISPEWLESELQQRLGIRQALVFGDGEPNPSALLVVTDARQPAQLQEAVRQLNRTLPDYARLHTIYLRRAPFTQAEGYLTANGRPVRAKLMNDLSRLLASADFAALSERPRQSPAACLETPVN</sequence>
<dbReference type="Pfam" id="PF00501">
    <property type="entry name" value="AMP-binding"/>
    <property type="match status" value="1"/>
</dbReference>
<dbReference type="STRING" id="488533.SAMN04487960_105263"/>
<feature type="domain" description="AMP-dependent synthetase/ligase" evidence="2">
    <location>
        <begin position="9"/>
        <end position="338"/>
    </location>
</feature>